<dbReference type="Proteomes" id="UP001229409">
    <property type="component" value="Unassembled WGS sequence"/>
</dbReference>
<protein>
    <submittedName>
        <fullName evidence="1">Uncharacterized protein</fullName>
    </submittedName>
</protein>
<proteinExistence type="predicted"/>
<gene>
    <name evidence="1" type="ORF">QDS18_25970</name>
</gene>
<comment type="caution">
    <text evidence="1">The sequence shown here is derived from an EMBL/GenBank/DDBJ whole genome shotgun (WGS) entry which is preliminary data.</text>
</comment>
<dbReference type="AlphaFoldDB" id="A0AAP4EDV9"/>
<evidence type="ECO:0000313" key="2">
    <source>
        <dbReference type="Proteomes" id="UP001229409"/>
    </source>
</evidence>
<evidence type="ECO:0000313" key="1">
    <source>
        <dbReference type="EMBL" id="MDH2334326.1"/>
    </source>
</evidence>
<dbReference type="EMBL" id="JARVWT010000017">
    <property type="protein sequence ID" value="MDH2334326.1"/>
    <property type="molecule type" value="Genomic_DNA"/>
</dbReference>
<name>A0AAP4EDV9_PAEPO</name>
<sequence>MDKIWLVTQDVQIGRLIVGENEVVTSGSGVSLSSECKYLQKYEDFMFNSL</sequence>
<organism evidence="1 2">
    <name type="scientific">Paenibacillus polymyxa</name>
    <name type="common">Bacillus polymyxa</name>
    <dbReference type="NCBI Taxonomy" id="1406"/>
    <lineage>
        <taxon>Bacteria</taxon>
        <taxon>Bacillati</taxon>
        <taxon>Bacillota</taxon>
        <taxon>Bacilli</taxon>
        <taxon>Bacillales</taxon>
        <taxon>Paenibacillaceae</taxon>
        <taxon>Paenibacillus</taxon>
    </lineage>
</organism>
<reference evidence="1" key="1">
    <citation type="submission" date="2023-04" db="EMBL/GenBank/DDBJ databases">
        <title>Uncovering the Secrets of Slow-Growing Bacteria in Tropical Savanna Soil through Cultivation and Genomic Analysis.</title>
        <authorList>
            <person name="Goncalves O.S."/>
            <person name="Santana M.F."/>
        </authorList>
    </citation>
    <scope>NUCLEOTIDE SEQUENCE</scope>
    <source>
        <strain evidence="1">ANTI</strain>
    </source>
</reference>
<accession>A0AAP4EDV9</accession>
<dbReference type="RefSeq" id="WP_279836237.1">
    <property type="nucleotide sequence ID" value="NZ_JARVWT010000017.1"/>
</dbReference>